<dbReference type="EMBL" id="JANPWB010000016">
    <property type="protein sequence ID" value="KAJ1079940.1"/>
    <property type="molecule type" value="Genomic_DNA"/>
</dbReference>
<reference evidence="2" key="1">
    <citation type="journal article" date="2022" name="bioRxiv">
        <title>Sequencing and chromosome-scale assembly of the giantPleurodeles waltlgenome.</title>
        <authorList>
            <person name="Brown T."/>
            <person name="Elewa A."/>
            <person name="Iarovenko S."/>
            <person name="Subramanian E."/>
            <person name="Araus A.J."/>
            <person name="Petzold A."/>
            <person name="Susuki M."/>
            <person name="Suzuki K.-i.T."/>
            <person name="Hayashi T."/>
            <person name="Toyoda A."/>
            <person name="Oliveira C."/>
            <person name="Osipova E."/>
            <person name="Leigh N.D."/>
            <person name="Simon A."/>
            <person name="Yun M.H."/>
        </authorList>
    </citation>
    <scope>NUCLEOTIDE SEQUENCE</scope>
    <source>
        <strain evidence="2">20211129_DDA</strain>
        <tissue evidence="2">Liver</tissue>
    </source>
</reference>
<dbReference type="Proteomes" id="UP001066276">
    <property type="component" value="Chromosome 12"/>
</dbReference>
<comment type="caution">
    <text evidence="2">The sequence shown here is derived from an EMBL/GenBank/DDBJ whole genome shotgun (WGS) entry which is preliminary data.</text>
</comment>
<feature type="region of interest" description="Disordered" evidence="1">
    <location>
        <begin position="149"/>
        <end position="168"/>
    </location>
</feature>
<feature type="region of interest" description="Disordered" evidence="1">
    <location>
        <begin position="119"/>
        <end position="140"/>
    </location>
</feature>
<feature type="compositionally biased region" description="Low complexity" evidence="1">
    <location>
        <begin position="475"/>
        <end position="492"/>
    </location>
</feature>
<proteinExistence type="predicted"/>
<feature type="region of interest" description="Disordered" evidence="1">
    <location>
        <begin position="460"/>
        <end position="499"/>
    </location>
</feature>
<protein>
    <submittedName>
        <fullName evidence="2">Uncharacterized protein</fullName>
    </submittedName>
</protein>
<accession>A0AAV7KWD8</accession>
<name>A0AAV7KWD8_PLEWA</name>
<evidence type="ECO:0000313" key="3">
    <source>
        <dbReference type="Proteomes" id="UP001066276"/>
    </source>
</evidence>
<keyword evidence="3" id="KW-1185">Reference proteome</keyword>
<evidence type="ECO:0000256" key="1">
    <source>
        <dbReference type="SAM" id="MobiDB-lite"/>
    </source>
</evidence>
<evidence type="ECO:0000313" key="2">
    <source>
        <dbReference type="EMBL" id="KAJ1079940.1"/>
    </source>
</evidence>
<dbReference type="AlphaFoldDB" id="A0AAV7KWD8"/>
<sequence>MIGGESLPVILKRHRGTRIRAVWKELSLQVSSPSLTMDEKGPQWEPEVLIIPLHSTTETPEPPASGEAKSPQAQALEKNELLLDSVRSKRTTSLTNGETVSSIKQLQSLFEREKSPQHIPVALNKKTPTSLPNGEHASSMKQLQSLFEKEQAPQPVPLTSGKKTPPSSVKVEHPIMLKEDGKPVHPPALVASGTKTNTSPLKAEPIVILIENKEAVLPAVSVTSSRKPPTTPLEASTTLKEGGEAILPTPVTSGTKNLTSPQKVEPSIIIVEKKDSILLSTPITSDNKTTTSPLQAEPSIVLIENKETLLQPTPATKSTSSPLPVEHTNTIKQLQSLFKREGIARPEHFTSQNMPPASPKHEEVAASAEYEGEHIHQPASAMSNDRTSLPLVNGEPGGFLKDPISPSGSPMLMDQPLSLLANQELILELKKGKALRPTHQTRGLTTVFTGNSKWNRRISLDRAEATGDSPEGVGPMPHSPSSSDTSSQSRPPLNRYKST</sequence>
<organism evidence="2 3">
    <name type="scientific">Pleurodeles waltl</name>
    <name type="common">Iberian ribbed newt</name>
    <dbReference type="NCBI Taxonomy" id="8319"/>
    <lineage>
        <taxon>Eukaryota</taxon>
        <taxon>Metazoa</taxon>
        <taxon>Chordata</taxon>
        <taxon>Craniata</taxon>
        <taxon>Vertebrata</taxon>
        <taxon>Euteleostomi</taxon>
        <taxon>Amphibia</taxon>
        <taxon>Batrachia</taxon>
        <taxon>Caudata</taxon>
        <taxon>Salamandroidea</taxon>
        <taxon>Salamandridae</taxon>
        <taxon>Pleurodelinae</taxon>
        <taxon>Pleurodeles</taxon>
    </lineage>
</organism>
<gene>
    <name evidence="2" type="ORF">NDU88_000163</name>
</gene>